<dbReference type="AlphaFoldDB" id="A0A0C3DD24"/>
<evidence type="ECO:0000313" key="2">
    <source>
        <dbReference type="EMBL" id="KIM54299.1"/>
    </source>
</evidence>
<dbReference type="Proteomes" id="UP000053989">
    <property type="component" value="Unassembled WGS sequence"/>
</dbReference>
<reference evidence="3" key="2">
    <citation type="submission" date="2015-01" db="EMBL/GenBank/DDBJ databases">
        <title>Evolutionary Origins and Diversification of the Mycorrhizal Mutualists.</title>
        <authorList>
            <consortium name="DOE Joint Genome Institute"/>
            <consortium name="Mycorrhizal Genomics Consortium"/>
            <person name="Kohler A."/>
            <person name="Kuo A."/>
            <person name="Nagy L.G."/>
            <person name="Floudas D."/>
            <person name="Copeland A."/>
            <person name="Barry K.W."/>
            <person name="Cichocki N."/>
            <person name="Veneault-Fourrey C."/>
            <person name="LaButti K."/>
            <person name="Lindquist E.A."/>
            <person name="Lipzen A."/>
            <person name="Lundell T."/>
            <person name="Morin E."/>
            <person name="Murat C."/>
            <person name="Riley R."/>
            <person name="Ohm R."/>
            <person name="Sun H."/>
            <person name="Tunlid A."/>
            <person name="Henrissat B."/>
            <person name="Grigoriev I.V."/>
            <person name="Hibbett D.S."/>
            <person name="Martin F."/>
        </authorList>
    </citation>
    <scope>NUCLEOTIDE SEQUENCE [LARGE SCALE GENOMIC DNA]</scope>
    <source>
        <strain evidence="3">Foug A</strain>
    </source>
</reference>
<protein>
    <submittedName>
        <fullName evidence="2">Uncharacterized protein</fullName>
    </submittedName>
</protein>
<evidence type="ECO:0000256" key="1">
    <source>
        <dbReference type="SAM" id="MobiDB-lite"/>
    </source>
</evidence>
<evidence type="ECO:0000313" key="3">
    <source>
        <dbReference type="Proteomes" id="UP000053989"/>
    </source>
</evidence>
<organism evidence="2 3">
    <name type="scientific">Scleroderma citrinum Foug A</name>
    <dbReference type="NCBI Taxonomy" id="1036808"/>
    <lineage>
        <taxon>Eukaryota</taxon>
        <taxon>Fungi</taxon>
        <taxon>Dikarya</taxon>
        <taxon>Basidiomycota</taxon>
        <taxon>Agaricomycotina</taxon>
        <taxon>Agaricomycetes</taxon>
        <taxon>Agaricomycetidae</taxon>
        <taxon>Boletales</taxon>
        <taxon>Sclerodermatineae</taxon>
        <taxon>Sclerodermataceae</taxon>
        <taxon>Scleroderma</taxon>
    </lineage>
</organism>
<keyword evidence="3" id="KW-1185">Reference proteome</keyword>
<name>A0A0C3DD24_9AGAM</name>
<dbReference type="HOGENOM" id="CLU_1732552_0_0_1"/>
<proteinExistence type="predicted"/>
<dbReference type="EMBL" id="KN822157">
    <property type="protein sequence ID" value="KIM54299.1"/>
    <property type="molecule type" value="Genomic_DNA"/>
</dbReference>
<feature type="region of interest" description="Disordered" evidence="1">
    <location>
        <begin position="32"/>
        <end position="52"/>
    </location>
</feature>
<dbReference type="InParanoid" id="A0A0C3DD24"/>
<accession>A0A0C3DD24</accession>
<sequence>MFHVHCTKRVWCVTLLPSTPAPSISAPPASVSASALPVPTPTTSDAAVPTPTASDVAPTTLAVHTIPANILKVLKKAAQEDLRRYVLMQQPVRCDAISAEHGTYYQFEFILERVMSATHVAVILRMRTSPAYEEEFMKMDYPDVRNEYGTS</sequence>
<reference evidence="2 3" key="1">
    <citation type="submission" date="2014-04" db="EMBL/GenBank/DDBJ databases">
        <authorList>
            <consortium name="DOE Joint Genome Institute"/>
            <person name="Kuo A."/>
            <person name="Kohler A."/>
            <person name="Nagy L.G."/>
            <person name="Floudas D."/>
            <person name="Copeland A."/>
            <person name="Barry K.W."/>
            <person name="Cichocki N."/>
            <person name="Veneault-Fourrey C."/>
            <person name="LaButti K."/>
            <person name="Lindquist E.A."/>
            <person name="Lipzen A."/>
            <person name="Lundell T."/>
            <person name="Morin E."/>
            <person name="Murat C."/>
            <person name="Sun H."/>
            <person name="Tunlid A."/>
            <person name="Henrissat B."/>
            <person name="Grigoriev I.V."/>
            <person name="Hibbett D.S."/>
            <person name="Martin F."/>
            <person name="Nordberg H.P."/>
            <person name="Cantor M.N."/>
            <person name="Hua S.X."/>
        </authorList>
    </citation>
    <scope>NUCLEOTIDE SEQUENCE [LARGE SCALE GENOMIC DNA]</scope>
    <source>
        <strain evidence="2 3">Foug A</strain>
    </source>
</reference>
<gene>
    <name evidence="2" type="ORF">SCLCIDRAFT_31174</name>
</gene>